<evidence type="ECO:0000313" key="3">
    <source>
        <dbReference type="Proteomes" id="UP001156614"/>
    </source>
</evidence>
<keyword evidence="1" id="KW-1133">Transmembrane helix</keyword>
<dbReference type="RefSeq" id="WP_099210734.1">
    <property type="nucleotide sequence ID" value="NZ_BEWM01000001.1"/>
</dbReference>
<dbReference type="PANTHER" id="PTHR34980:SF2">
    <property type="entry name" value="INNER MEMBRANE PROTEIN YHAH-RELATED"/>
    <property type="match status" value="1"/>
</dbReference>
<accession>A0AAV5NEE8</accession>
<dbReference type="GO" id="GO:0005886">
    <property type="term" value="C:plasma membrane"/>
    <property type="evidence" value="ECO:0007669"/>
    <property type="project" value="TreeGrafter"/>
</dbReference>
<dbReference type="Proteomes" id="UP001156614">
    <property type="component" value="Unassembled WGS sequence"/>
</dbReference>
<protein>
    <recommendedName>
        <fullName evidence="4">DUF805 domain-containing protein</fullName>
    </recommendedName>
</protein>
<evidence type="ECO:0000256" key="1">
    <source>
        <dbReference type="SAM" id="Phobius"/>
    </source>
</evidence>
<organism evidence="2 3">
    <name type="scientific">Gluconobacter cerinus</name>
    <dbReference type="NCBI Taxonomy" id="38307"/>
    <lineage>
        <taxon>Bacteria</taxon>
        <taxon>Pseudomonadati</taxon>
        <taxon>Pseudomonadota</taxon>
        <taxon>Alphaproteobacteria</taxon>
        <taxon>Acetobacterales</taxon>
        <taxon>Acetobacteraceae</taxon>
        <taxon>Gluconobacter</taxon>
    </lineage>
</organism>
<feature type="transmembrane region" description="Helical" evidence="1">
    <location>
        <begin position="160"/>
        <end position="179"/>
    </location>
</feature>
<sequence>MKGTVLGFDVQTGEGVILNDQDVRYAFSKMNWRDTLAPMKGQRVDFEPWGTMANNVFLDIQAGQFASLPAADMSFTDAVRSCFRRATDFQGRSRRKEYWYFRIVEICWTILISVISDDLKHSGSVIAGLLNLLLILPCLYMFVVDLSVSVRRLHDTGRSGWWMLLYFTVIGMIPVWIMMCFDTDYRINKWGYPAKQP</sequence>
<gene>
    <name evidence="2" type="ORF">GCM10007867_11830</name>
</gene>
<feature type="transmembrane region" description="Helical" evidence="1">
    <location>
        <begin position="128"/>
        <end position="148"/>
    </location>
</feature>
<evidence type="ECO:0008006" key="4">
    <source>
        <dbReference type="Google" id="ProtNLM"/>
    </source>
</evidence>
<reference evidence="3" key="1">
    <citation type="journal article" date="2019" name="Int. J. Syst. Evol. Microbiol.">
        <title>The Global Catalogue of Microorganisms (GCM) 10K type strain sequencing project: providing services to taxonomists for standard genome sequencing and annotation.</title>
        <authorList>
            <consortium name="The Broad Institute Genomics Platform"/>
            <consortium name="The Broad Institute Genome Sequencing Center for Infectious Disease"/>
            <person name="Wu L."/>
            <person name="Ma J."/>
        </authorList>
    </citation>
    <scope>NUCLEOTIDE SEQUENCE [LARGE SCALE GENOMIC DNA]</scope>
    <source>
        <strain evidence="3">NBRC 3267</strain>
    </source>
</reference>
<dbReference type="AlphaFoldDB" id="A0AAV5NEE8"/>
<name>A0AAV5NEE8_9PROT</name>
<keyword evidence="1" id="KW-0472">Membrane</keyword>
<feature type="transmembrane region" description="Helical" evidence="1">
    <location>
        <begin position="99"/>
        <end position="116"/>
    </location>
</feature>
<dbReference type="Pfam" id="PF05656">
    <property type="entry name" value="DUF805"/>
    <property type="match status" value="1"/>
</dbReference>
<comment type="caution">
    <text evidence="2">The sequence shown here is derived from an EMBL/GenBank/DDBJ whole genome shotgun (WGS) entry which is preliminary data.</text>
</comment>
<evidence type="ECO:0000313" key="2">
    <source>
        <dbReference type="EMBL" id="GLQ62338.1"/>
    </source>
</evidence>
<keyword evidence="3" id="KW-1185">Reference proteome</keyword>
<proteinExistence type="predicted"/>
<keyword evidence="1" id="KW-0812">Transmembrane</keyword>
<dbReference type="InterPro" id="IPR008523">
    <property type="entry name" value="DUF805"/>
</dbReference>
<dbReference type="PANTHER" id="PTHR34980">
    <property type="entry name" value="INNER MEMBRANE PROTEIN-RELATED-RELATED"/>
    <property type="match status" value="1"/>
</dbReference>
<dbReference type="EMBL" id="BSNU01000002">
    <property type="protein sequence ID" value="GLQ62338.1"/>
    <property type="molecule type" value="Genomic_DNA"/>
</dbReference>